<reference evidence="1" key="1">
    <citation type="submission" date="2020-02" db="EMBL/GenBank/DDBJ databases">
        <authorList>
            <person name="Chen W.-M."/>
        </authorList>
    </citation>
    <scope>NUCLEOTIDE SEQUENCE</scope>
    <source>
        <strain evidence="1">NBD-18</strain>
    </source>
</reference>
<sequence>MHATPQDKSVRRDSDPQLNRAEQIIAQGGEPLLPEVGEVSYLLSYWQDIGLVGSGAMGAVRLSALELIAWQEGCCVTLAPWEFAVLREMSAQYIASLHEASKPECPAPYGDPLHHSLHQLDRDVIQKKVVGQFKAFMLAQSSQSKQSNANSSTEIHPCK</sequence>
<proteinExistence type="predicted"/>
<name>A0A6B2R0Y9_9BURK</name>
<organism evidence="1">
    <name type="scientific">Sheuella amnicola</name>
    <dbReference type="NCBI Taxonomy" id="2707330"/>
    <lineage>
        <taxon>Bacteria</taxon>
        <taxon>Pseudomonadati</taxon>
        <taxon>Pseudomonadota</taxon>
        <taxon>Betaproteobacteria</taxon>
        <taxon>Burkholderiales</taxon>
        <taxon>Alcaligenaceae</taxon>
        <taxon>Sheuella</taxon>
    </lineage>
</organism>
<dbReference type="AlphaFoldDB" id="A0A6B2R0Y9"/>
<evidence type="ECO:0000313" key="1">
    <source>
        <dbReference type="EMBL" id="NDY83708.1"/>
    </source>
</evidence>
<dbReference type="RefSeq" id="WP_163655156.1">
    <property type="nucleotide sequence ID" value="NZ_JAAGRN010000006.1"/>
</dbReference>
<gene>
    <name evidence="1" type="ORF">G3I67_10730</name>
</gene>
<protein>
    <submittedName>
        <fullName evidence="1">Uncharacterized protein</fullName>
    </submittedName>
</protein>
<dbReference type="EMBL" id="JAAGRN010000006">
    <property type="protein sequence ID" value="NDY83708.1"/>
    <property type="molecule type" value="Genomic_DNA"/>
</dbReference>
<accession>A0A6B2R0Y9</accession>
<comment type="caution">
    <text evidence="1">The sequence shown here is derived from an EMBL/GenBank/DDBJ whole genome shotgun (WGS) entry which is preliminary data.</text>
</comment>